<dbReference type="Proteomes" id="UP000054558">
    <property type="component" value="Unassembled WGS sequence"/>
</dbReference>
<dbReference type="EMBL" id="DF237033">
    <property type="protein sequence ID" value="GAQ81577.1"/>
    <property type="molecule type" value="Genomic_DNA"/>
</dbReference>
<sequence>MKREATGSPDDGQKKEKRKYIRKPKPPAATAPAPSSEVPASSLMEVVWGGADAASAQPGAAAGEKASGVKSAKGKGGGKGAADGKKSKQGGESEGDGTRDGGASRPMEKSSAGPSRLGSKAPNLRTDDDPEDDEEEADFGFGRDTYQKEDPERMQQIFASMTEEQMRRYECFRRSGLSRPNLKRLMQSVSGSNVSIPMSIVMGGLSKMFVGDLVETAREVMTEWNETGPIRPTHIREALRRLKSGGKVPVRSRPLLFM</sequence>
<feature type="compositionally biased region" description="Low complexity" evidence="7">
    <location>
        <begin position="54"/>
        <end position="71"/>
    </location>
</feature>
<dbReference type="OrthoDB" id="28335at2759"/>
<evidence type="ECO:0000256" key="3">
    <source>
        <dbReference type="ARBA" id="ARBA00023015"/>
    </source>
</evidence>
<keyword evidence="3" id="KW-0805">Transcription regulation</keyword>
<evidence type="ECO:0000256" key="2">
    <source>
        <dbReference type="ARBA" id="ARBA00009788"/>
    </source>
</evidence>
<comment type="subcellular location">
    <subcellularLocation>
        <location evidence="1">Nucleus</location>
    </subcellularLocation>
</comment>
<dbReference type="CDD" id="cd08048">
    <property type="entry name" value="HFD_TAF11"/>
    <property type="match status" value="1"/>
</dbReference>
<dbReference type="GO" id="GO:0046982">
    <property type="term" value="F:protein heterodimerization activity"/>
    <property type="evidence" value="ECO:0007669"/>
    <property type="project" value="InterPro"/>
</dbReference>
<evidence type="ECO:0000259" key="8">
    <source>
        <dbReference type="Pfam" id="PF04719"/>
    </source>
</evidence>
<evidence type="ECO:0000256" key="1">
    <source>
        <dbReference type="ARBA" id="ARBA00004123"/>
    </source>
</evidence>
<dbReference type="GO" id="GO:0051123">
    <property type="term" value="P:RNA polymerase II preinitiation complex assembly"/>
    <property type="evidence" value="ECO:0000318"/>
    <property type="project" value="GO_Central"/>
</dbReference>
<evidence type="ECO:0000256" key="7">
    <source>
        <dbReference type="SAM" id="MobiDB-lite"/>
    </source>
</evidence>
<dbReference type="Pfam" id="PF04719">
    <property type="entry name" value="TAFII28"/>
    <property type="match status" value="1"/>
</dbReference>
<keyword evidence="5" id="KW-0539">Nucleus</keyword>
<dbReference type="Gene3D" id="1.10.20.10">
    <property type="entry name" value="Histone, subunit A"/>
    <property type="match status" value="1"/>
</dbReference>
<protein>
    <recommendedName>
        <fullName evidence="6">Transcription initiation factor TFIID subunit 11</fullName>
    </recommendedName>
</protein>
<dbReference type="InterPro" id="IPR009072">
    <property type="entry name" value="Histone-fold"/>
</dbReference>
<feature type="compositionally biased region" description="Acidic residues" evidence="7">
    <location>
        <begin position="128"/>
        <end position="138"/>
    </location>
</feature>
<dbReference type="PANTHER" id="PTHR13218:SF8">
    <property type="entry name" value="TRANSCRIPTION INITIATION FACTOR TFIID SUBUNIT 11"/>
    <property type="match status" value="1"/>
</dbReference>
<dbReference type="PANTHER" id="PTHR13218">
    <property type="entry name" value="TRANSCRIPTION INITIATION FACTOR TFIID SUBUNIT 11-RELATED"/>
    <property type="match status" value="1"/>
</dbReference>
<dbReference type="STRING" id="105231.A0A1Y1HYG3"/>
<keyword evidence="10" id="KW-1185">Reference proteome</keyword>
<accession>A0A1Y1HYG3</accession>
<feature type="domain" description="TAFII28-like protein" evidence="8">
    <location>
        <begin position="157"/>
        <end position="241"/>
    </location>
</feature>
<keyword evidence="9" id="KW-0648">Protein biosynthesis</keyword>
<comment type="similarity">
    <text evidence="2">Belongs to the TAF11 family.</text>
</comment>
<feature type="compositionally biased region" description="Basic and acidic residues" evidence="7">
    <location>
        <begin position="82"/>
        <end position="99"/>
    </location>
</feature>
<dbReference type="InterPro" id="IPR006809">
    <property type="entry name" value="TAFII28_dom"/>
</dbReference>
<feature type="region of interest" description="Disordered" evidence="7">
    <location>
        <begin position="54"/>
        <end position="151"/>
    </location>
</feature>
<evidence type="ECO:0000256" key="4">
    <source>
        <dbReference type="ARBA" id="ARBA00023163"/>
    </source>
</evidence>
<evidence type="ECO:0000313" key="9">
    <source>
        <dbReference type="EMBL" id="GAQ81577.1"/>
    </source>
</evidence>
<dbReference type="InterPro" id="IPR045127">
    <property type="entry name" value="TAF11-like"/>
</dbReference>
<dbReference type="AlphaFoldDB" id="A0A1Y1HYG3"/>
<organism evidence="9 10">
    <name type="scientific">Klebsormidium nitens</name>
    <name type="common">Green alga</name>
    <name type="synonym">Ulothrix nitens</name>
    <dbReference type="NCBI Taxonomy" id="105231"/>
    <lineage>
        <taxon>Eukaryota</taxon>
        <taxon>Viridiplantae</taxon>
        <taxon>Streptophyta</taxon>
        <taxon>Klebsormidiophyceae</taxon>
        <taxon>Klebsormidiales</taxon>
        <taxon>Klebsormidiaceae</taxon>
        <taxon>Klebsormidium</taxon>
    </lineage>
</organism>
<feature type="compositionally biased region" description="Basic residues" evidence="7">
    <location>
        <begin position="15"/>
        <end position="25"/>
    </location>
</feature>
<dbReference type="GO" id="GO:0003743">
    <property type="term" value="F:translation initiation factor activity"/>
    <property type="evidence" value="ECO:0007669"/>
    <property type="project" value="UniProtKB-KW"/>
</dbReference>
<proteinExistence type="inferred from homology"/>
<evidence type="ECO:0000313" key="10">
    <source>
        <dbReference type="Proteomes" id="UP000054558"/>
    </source>
</evidence>
<dbReference type="OMA" id="MQRYEVF"/>
<keyword evidence="4" id="KW-0804">Transcription</keyword>
<feature type="compositionally biased region" description="Low complexity" evidence="7">
    <location>
        <begin position="28"/>
        <end position="39"/>
    </location>
</feature>
<evidence type="ECO:0000256" key="6">
    <source>
        <dbReference type="ARBA" id="ARBA00072882"/>
    </source>
</evidence>
<evidence type="ECO:0000256" key="5">
    <source>
        <dbReference type="ARBA" id="ARBA00023242"/>
    </source>
</evidence>
<reference evidence="9 10" key="1">
    <citation type="journal article" date="2014" name="Nat. Commun.">
        <title>Klebsormidium flaccidum genome reveals primary factors for plant terrestrial adaptation.</title>
        <authorList>
            <person name="Hori K."/>
            <person name="Maruyama F."/>
            <person name="Fujisawa T."/>
            <person name="Togashi T."/>
            <person name="Yamamoto N."/>
            <person name="Seo M."/>
            <person name="Sato S."/>
            <person name="Yamada T."/>
            <person name="Mori H."/>
            <person name="Tajima N."/>
            <person name="Moriyama T."/>
            <person name="Ikeuchi M."/>
            <person name="Watanabe M."/>
            <person name="Wada H."/>
            <person name="Kobayashi K."/>
            <person name="Saito M."/>
            <person name="Masuda T."/>
            <person name="Sasaki-Sekimoto Y."/>
            <person name="Mashiguchi K."/>
            <person name="Awai K."/>
            <person name="Shimojima M."/>
            <person name="Masuda S."/>
            <person name="Iwai M."/>
            <person name="Nobusawa T."/>
            <person name="Narise T."/>
            <person name="Kondo S."/>
            <person name="Saito H."/>
            <person name="Sato R."/>
            <person name="Murakawa M."/>
            <person name="Ihara Y."/>
            <person name="Oshima-Yamada Y."/>
            <person name="Ohtaka K."/>
            <person name="Satoh M."/>
            <person name="Sonobe K."/>
            <person name="Ishii M."/>
            <person name="Ohtani R."/>
            <person name="Kanamori-Sato M."/>
            <person name="Honoki R."/>
            <person name="Miyazaki D."/>
            <person name="Mochizuki H."/>
            <person name="Umetsu J."/>
            <person name="Higashi K."/>
            <person name="Shibata D."/>
            <person name="Kamiya Y."/>
            <person name="Sato N."/>
            <person name="Nakamura Y."/>
            <person name="Tabata S."/>
            <person name="Ida S."/>
            <person name="Kurokawa K."/>
            <person name="Ohta H."/>
        </authorList>
    </citation>
    <scope>NUCLEOTIDE SEQUENCE [LARGE SCALE GENOMIC DNA]</scope>
    <source>
        <strain evidence="9 10">NIES-2285</strain>
    </source>
</reference>
<feature type="region of interest" description="Disordered" evidence="7">
    <location>
        <begin position="1"/>
        <end position="39"/>
    </location>
</feature>
<dbReference type="FunFam" id="1.10.20.10:FF:000061">
    <property type="entry name" value="TFIID subunit"/>
    <property type="match status" value="1"/>
</dbReference>
<name>A0A1Y1HYG3_KLENI</name>
<dbReference type="GO" id="GO:0005669">
    <property type="term" value="C:transcription factor TFIID complex"/>
    <property type="evidence" value="ECO:0000318"/>
    <property type="project" value="GO_Central"/>
</dbReference>
<gene>
    <name evidence="9" type="ORF">KFL_000840190</name>
</gene>
<dbReference type="SUPFAM" id="SSF47113">
    <property type="entry name" value="Histone-fold"/>
    <property type="match status" value="1"/>
</dbReference>
<keyword evidence="9" id="KW-0396">Initiation factor</keyword>